<dbReference type="InterPro" id="IPR019734">
    <property type="entry name" value="TPR_rpt"/>
</dbReference>
<dbReference type="OrthoDB" id="478269at2"/>
<name>A0A563VWK8_9CYAN</name>
<keyword evidence="3" id="KW-0677">Repeat</keyword>
<evidence type="ECO:0000256" key="2">
    <source>
        <dbReference type="ARBA" id="ARBA00022490"/>
    </source>
</evidence>
<sequence>MTDNSKTSGQLLFEELEINLDEVPFEQLSIYTAVEYFLTIEDEPPSNATNLKKVNRYLESFHHLCDVEAWEKASIILCTRSGISTNDELHYQLRVWGHYQEQIDFSRQLLGKLNSLIDVICGISLGNAYGSLGQYQRAIDYYQQALEIARDIGDREYEGHSLGNLGLAYGYEGHSLGSLGNVYSSLGKYQRAIDYYQQALEIAQDIGDRGHEGRSLGNLGLAYGSLGEYQRAIDYHQQALKIARDIGDREYEGRSLERALREKGRKALCSWCSLWLLIFLNH</sequence>
<dbReference type="RefSeq" id="WP_144874694.1">
    <property type="nucleotide sequence ID" value="NZ_LR214115.1"/>
</dbReference>
<organism evidence="5 6">
    <name type="scientific">Hyella patelloides LEGE 07179</name>
    <dbReference type="NCBI Taxonomy" id="945734"/>
    <lineage>
        <taxon>Bacteria</taxon>
        <taxon>Bacillati</taxon>
        <taxon>Cyanobacteriota</taxon>
        <taxon>Cyanophyceae</taxon>
        <taxon>Pleurocapsales</taxon>
        <taxon>Hyellaceae</taxon>
        <taxon>Hyella</taxon>
    </lineage>
</organism>
<feature type="repeat" description="TPR" evidence="4">
    <location>
        <begin position="119"/>
        <end position="152"/>
    </location>
</feature>
<feature type="repeat" description="TPR" evidence="4">
    <location>
        <begin position="213"/>
        <end position="246"/>
    </location>
</feature>
<keyword evidence="4" id="KW-0802">TPR repeat</keyword>
<reference evidence="5 6" key="1">
    <citation type="submission" date="2019-01" db="EMBL/GenBank/DDBJ databases">
        <authorList>
            <person name="Brito A."/>
        </authorList>
    </citation>
    <scope>NUCLEOTIDE SEQUENCE [LARGE SCALE GENOMIC DNA]</scope>
    <source>
        <strain evidence="5">1</strain>
    </source>
</reference>
<evidence type="ECO:0000256" key="1">
    <source>
        <dbReference type="ARBA" id="ARBA00004496"/>
    </source>
</evidence>
<dbReference type="SMART" id="SM00028">
    <property type="entry name" value="TPR"/>
    <property type="match status" value="3"/>
</dbReference>
<dbReference type="PROSITE" id="PS50005">
    <property type="entry name" value="TPR"/>
    <property type="match status" value="3"/>
</dbReference>
<dbReference type="Gene3D" id="1.25.40.10">
    <property type="entry name" value="Tetratricopeptide repeat domain"/>
    <property type="match status" value="2"/>
</dbReference>
<keyword evidence="6" id="KW-1185">Reference proteome</keyword>
<dbReference type="PROSITE" id="PS50293">
    <property type="entry name" value="TPR_REGION"/>
    <property type="match status" value="1"/>
</dbReference>
<feature type="repeat" description="TPR" evidence="4">
    <location>
        <begin position="173"/>
        <end position="206"/>
    </location>
</feature>
<gene>
    <name evidence="5" type="ORF">H1P_3790001</name>
</gene>
<evidence type="ECO:0000313" key="5">
    <source>
        <dbReference type="EMBL" id="VEP15844.1"/>
    </source>
</evidence>
<evidence type="ECO:0000256" key="3">
    <source>
        <dbReference type="ARBA" id="ARBA00022737"/>
    </source>
</evidence>
<protein>
    <submittedName>
        <fullName evidence="5">Tetratricopeptide repeat protein</fullName>
    </submittedName>
</protein>
<evidence type="ECO:0000256" key="4">
    <source>
        <dbReference type="PROSITE-ProRule" id="PRU00339"/>
    </source>
</evidence>
<accession>A0A563VWK8</accession>
<dbReference type="Proteomes" id="UP000320055">
    <property type="component" value="Unassembled WGS sequence"/>
</dbReference>
<dbReference type="GO" id="GO:0005092">
    <property type="term" value="F:GDP-dissociation inhibitor activity"/>
    <property type="evidence" value="ECO:0007669"/>
    <property type="project" value="TreeGrafter"/>
</dbReference>
<dbReference type="AlphaFoldDB" id="A0A563VWK8"/>
<dbReference type="GO" id="GO:0005938">
    <property type="term" value="C:cell cortex"/>
    <property type="evidence" value="ECO:0007669"/>
    <property type="project" value="TreeGrafter"/>
</dbReference>
<evidence type="ECO:0000313" key="6">
    <source>
        <dbReference type="Proteomes" id="UP000320055"/>
    </source>
</evidence>
<dbReference type="GO" id="GO:0001965">
    <property type="term" value="F:G-protein alpha-subunit binding"/>
    <property type="evidence" value="ECO:0007669"/>
    <property type="project" value="TreeGrafter"/>
</dbReference>
<dbReference type="InterPro" id="IPR052386">
    <property type="entry name" value="GPSM"/>
</dbReference>
<dbReference type="PANTHER" id="PTHR45954">
    <property type="entry name" value="LD33695P"/>
    <property type="match status" value="1"/>
</dbReference>
<proteinExistence type="predicted"/>
<dbReference type="SUPFAM" id="SSF48452">
    <property type="entry name" value="TPR-like"/>
    <property type="match status" value="1"/>
</dbReference>
<dbReference type="Pfam" id="PF13424">
    <property type="entry name" value="TPR_12"/>
    <property type="match status" value="2"/>
</dbReference>
<comment type="subcellular location">
    <subcellularLocation>
        <location evidence="1">Cytoplasm</location>
    </subcellularLocation>
</comment>
<dbReference type="InterPro" id="IPR011990">
    <property type="entry name" value="TPR-like_helical_dom_sf"/>
</dbReference>
<dbReference type="PANTHER" id="PTHR45954:SF1">
    <property type="entry name" value="LD33695P"/>
    <property type="match status" value="1"/>
</dbReference>
<dbReference type="EMBL" id="CAACVJ010000311">
    <property type="protein sequence ID" value="VEP15844.1"/>
    <property type="molecule type" value="Genomic_DNA"/>
</dbReference>
<keyword evidence="2" id="KW-0963">Cytoplasm</keyword>